<gene>
    <name evidence="2" type="ORF">RHSIM_Rhsim02G0091800</name>
</gene>
<evidence type="ECO:0000256" key="1">
    <source>
        <dbReference type="SAM" id="MobiDB-lite"/>
    </source>
</evidence>
<evidence type="ECO:0000313" key="2">
    <source>
        <dbReference type="EMBL" id="KAF7150618.1"/>
    </source>
</evidence>
<dbReference type="AlphaFoldDB" id="A0A834HCL1"/>
<feature type="region of interest" description="Disordered" evidence="1">
    <location>
        <begin position="1"/>
        <end position="35"/>
    </location>
</feature>
<proteinExistence type="predicted"/>
<accession>A0A834HCL1</accession>
<evidence type="ECO:0000313" key="3">
    <source>
        <dbReference type="Proteomes" id="UP000626092"/>
    </source>
</evidence>
<reference evidence="2" key="1">
    <citation type="submission" date="2019-11" db="EMBL/GenBank/DDBJ databases">
        <authorList>
            <person name="Liu Y."/>
            <person name="Hou J."/>
            <person name="Li T.-Q."/>
            <person name="Guan C.-H."/>
            <person name="Wu X."/>
            <person name="Wu H.-Z."/>
            <person name="Ling F."/>
            <person name="Zhang R."/>
            <person name="Shi X.-G."/>
            <person name="Ren J.-P."/>
            <person name="Chen E.-F."/>
            <person name="Sun J.-M."/>
        </authorList>
    </citation>
    <scope>NUCLEOTIDE SEQUENCE</scope>
    <source>
        <strain evidence="2">Adult_tree_wgs_1</strain>
        <tissue evidence="2">Leaves</tissue>
    </source>
</reference>
<comment type="caution">
    <text evidence="2">The sequence shown here is derived from an EMBL/GenBank/DDBJ whole genome shotgun (WGS) entry which is preliminary data.</text>
</comment>
<dbReference type="EMBL" id="WJXA01000002">
    <property type="protein sequence ID" value="KAF7150618.1"/>
    <property type="molecule type" value="Genomic_DNA"/>
</dbReference>
<name>A0A834HCL1_RHOSS</name>
<sequence length="151" mass="17404">MESPWKGMWLPGAAPAKRKPLTEEDLAGLDDDYYEPDPSCFHDDAEEADCDLFDYGMVASPEEIAQAEKDWEIERGNTDPRPNCVHITVRREEDKEGPEKISADLYLIMVFNRIRHEIKERKEGEMGRANASFGPLSWISFLSYLRWAVDH</sequence>
<organism evidence="2 3">
    <name type="scientific">Rhododendron simsii</name>
    <name type="common">Sims's rhododendron</name>
    <dbReference type="NCBI Taxonomy" id="118357"/>
    <lineage>
        <taxon>Eukaryota</taxon>
        <taxon>Viridiplantae</taxon>
        <taxon>Streptophyta</taxon>
        <taxon>Embryophyta</taxon>
        <taxon>Tracheophyta</taxon>
        <taxon>Spermatophyta</taxon>
        <taxon>Magnoliopsida</taxon>
        <taxon>eudicotyledons</taxon>
        <taxon>Gunneridae</taxon>
        <taxon>Pentapetalae</taxon>
        <taxon>asterids</taxon>
        <taxon>Ericales</taxon>
        <taxon>Ericaceae</taxon>
        <taxon>Ericoideae</taxon>
        <taxon>Rhodoreae</taxon>
        <taxon>Rhododendron</taxon>
    </lineage>
</organism>
<protein>
    <submittedName>
        <fullName evidence="2">Uncharacterized protein</fullName>
    </submittedName>
</protein>
<feature type="compositionally biased region" description="Acidic residues" evidence="1">
    <location>
        <begin position="23"/>
        <end position="35"/>
    </location>
</feature>
<dbReference type="Proteomes" id="UP000626092">
    <property type="component" value="Unassembled WGS sequence"/>
</dbReference>
<keyword evidence="3" id="KW-1185">Reference proteome</keyword>